<accession>A0A7S1ANB3</accession>
<organism evidence="1">
    <name type="scientific">Noctiluca scintillans</name>
    <name type="common">Sea sparkle</name>
    <name type="synonym">Red tide dinoflagellate</name>
    <dbReference type="NCBI Taxonomy" id="2966"/>
    <lineage>
        <taxon>Eukaryota</taxon>
        <taxon>Sar</taxon>
        <taxon>Alveolata</taxon>
        <taxon>Dinophyceae</taxon>
        <taxon>Noctilucales</taxon>
        <taxon>Noctilucaceae</taxon>
        <taxon>Noctiluca</taxon>
    </lineage>
</organism>
<dbReference type="AlphaFoldDB" id="A0A7S1ANB3"/>
<evidence type="ECO:0000313" key="1">
    <source>
        <dbReference type="EMBL" id="CAD8859884.1"/>
    </source>
</evidence>
<reference evidence="1" key="1">
    <citation type="submission" date="2021-01" db="EMBL/GenBank/DDBJ databases">
        <authorList>
            <person name="Corre E."/>
            <person name="Pelletier E."/>
            <person name="Niang G."/>
            <person name="Scheremetjew M."/>
            <person name="Finn R."/>
            <person name="Kale V."/>
            <person name="Holt S."/>
            <person name="Cochrane G."/>
            <person name="Meng A."/>
            <person name="Brown T."/>
            <person name="Cohen L."/>
        </authorList>
    </citation>
    <scope>NUCLEOTIDE SEQUENCE</scope>
</reference>
<sequence>MSDGTRTTRLPTLRLKAENALSRCETPLPRGTLSNSHTAREVVMDQFAGLPHARPETAREQTCSNLQNSPERELRLCCSSTCRERRCGKCGGKYGVSNSQLRHKSPLLLCSALTTAVGFRNHTRCSIGVLRVPK</sequence>
<protein>
    <submittedName>
        <fullName evidence="1">Uncharacterized protein</fullName>
    </submittedName>
</protein>
<name>A0A7S1ANB3_NOCSC</name>
<gene>
    <name evidence="1" type="ORF">NSCI0253_LOCUS34238</name>
</gene>
<dbReference type="EMBL" id="HBFQ01047974">
    <property type="protein sequence ID" value="CAD8859884.1"/>
    <property type="molecule type" value="Transcribed_RNA"/>
</dbReference>
<proteinExistence type="predicted"/>